<dbReference type="InterPro" id="IPR028082">
    <property type="entry name" value="Peripla_BP_I"/>
</dbReference>
<dbReference type="PRINTS" id="PR00036">
    <property type="entry name" value="HTHLACI"/>
</dbReference>
<dbReference type="CDD" id="cd06267">
    <property type="entry name" value="PBP1_LacI_sugar_binding-like"/>
    <property type="match status" value="1"/>
</dbReference>
<dbReference type="Gene3D" id="3.40.50.2300">
    <property type="match status" value="2"/>
</dbReference>
<feature type="domain" description="HTH cro/C1-type" evidence="5">
    <location>
        <begin position="2"/>
        <end position="51"/>
    </location>
</feature>
<dbReference type="PANTHER" id="PTHR30146:SF109">
    <property type="entry name" value="HTH-TYPE TRANSCRIPTIONAL REGULATOR GALS"/>
    <property type="match status" value="1"/>
</dbReference>
<keyword evidence="2" id="KW-0238">DNA-binding</keyword>
<dbReference type="SUPFAM" id="SSF47413">
    <property type="entry name" value="lambda repressor-like DNA-binding domains"/>
    <property type="match status" value="1"/>
</dbReference>
<dbReference type="STRING" id="201973.SAMN04488025_1479"/>
<keyword evidence="7" id="KW-1185">Reference proteome</keyword>
<dbReference type="GO" id="GO:0000976">
    <property type="term" value="F:transcription cis-regulatory region binding"/>
    <property type="evidence" value="ECO:0007669"/>
    <property type="project" value="TreeGrafter"/>
</dbReference>
<dbReference type="Pfam" id="PF13377">
    <property type="entry name" value="Peripla_BP_3"/>
    <property type="match status" value="1"/>
</dbReference>
<dbReference type="OrthoDB" id="9775106at2"/>
<dbReference type="PANTHER" id="PTHR30146">
    <property type="entry name" value="LACI-RELATED TRANSCRIPTIONAL REPRESSOR"/>
    <property type="match status" value="1"/>
</dbReference>
<dbReference type="GO" id="GO:0003700">
    <property type="term" value="F:DNA-binding transcription factor activity"/>
    <property type="evidence" value="ECO:0007669"/>
    <property type="project" value="TreeGrafter"/>
</dbReference>
<dbReference type="EMBL" id="FOOK01000047">
    <property type="protein sequence ID" value="SFG55647.1"/>
    <property type="molecule type" value="Genomic_DNA"/>
</dbReference>
<evidence type="ECO:0000313" key="7">
    <source>
        <dbReference type="Proteomes" id="UP000198661"/>
    </source>
</evidence>
<dbReference type="InterPro" id="IPR000843">
    <property type="entry name" value="HTH_LacI"/>
</dbReference>
<dbReference type="CDD" id="cd01392">
    <property type="entry name" value="HTH_LacI"/>
    <property type="match status" value="1"/>
</dbReference>
<dbReference type="AlphaFoldDB" id="A0A1I2SXD5"/>
<dbReference type="PROSITE" id="PS00356">
    <property type="entry name" value="HTH_LACI_1"/>
    <property type="match status" value="1"/>
</dbReference>
<evidence type="ECO:0000259" key="4">
    <source>
        <dbReference type="PROSITE" id="PS50932"/>
    </source>
</evidence>
<dbReference type="PROSITE" id="PS50932">
    <property type="entry name" value="HTH_LACI_2"/>
    <property type="match status" value="1"/>
</dbReference>
<dbReference type="Proteomes" id="UP000198661">
    <property type="component" value="Unassembled WGS sequence"/>
</dbReference>
<keyword evidence="3" id="KW-0804">Transcription</keyword>
<dbReference type="PROSITE" id="PS50943">
    <property type="entry name" value="HTH_CROC1"/>
    <property type="match status" value="1"/>
</dbReference>
<evidence type="ECO:0000256" key="1">
    <source>
        <dbReference type="ARBA" id="ARBA00023015"/>
    </source>
</evidence>
<accession>A0A1I2SXD5</accession>
<dbReference type="Pfam" id="PF00356">
    <property type="entry name" value="LacI"/>
    <property type="match status" value="1"/>
</dbReference>
<evidence type="ECO:0000256" key="3">
    <source>
        <dbReference type="ARBA" id="ARBA00023163"/>
    </source>
</evidence>
<keyword evidence="1" id="KW-0805">Transcription regulation</keyword>
<proteinExistence type="predicted"/>
<evidence type="ECO:0000256" key="2">
    <source>
        <dbReference type="ARBA" id="ARBA00023125"/>
    </source>
</evidence>
<dbReference type="InterPro" id="IPR046335">
    <property type="entry name" value="LacI/GalR-like_sensor"/>
</dbReference>
<evidence type="ECO:0000313" key="6">
    <source>
        <dbReference type="EMBL" id="SFG55647.1"/>
    </source>
</evidence>
<dbReference type="Gene3D" id="1.10.260.40">
    <property type="entry name" value="lambda repressor-like DNA-binding domains"/>
    <property type="match status" value="1"/>
</dbReference>
<dbReference type="SUPFAM" id="SSF53822">
    <property type="entry name" value="Periplasmic binding protein-like I"/>
    <property type="match status" value="1"/>
</dbReference>
<organism evidence="6 7">
    <name type="scientific">Planifilum fulgidum</name>
    <dbReference type="NCBI Taxonomy" id="201973"/>
    <lineage>
        <taxon>Bacteria</taxon>
        <taxon>Bacillati</taxon>
        <taxon>Bacillota</taxon>
        <taxon>Bacilli</taxon>
        <taxon>Bacillales</taxon>
        <taxon>Thermoactinomycetaceae</taxon>
        <taxon>Planifilum</taxon>
    </lineage>
</organism>
<sequence>MGVTIKDIAKRAGVSVTTVSRALNGYKDIRPETRERILRIAEELNYRPNAVARSLVMKKSQTIGLIISELTRSRTGHDLTFNIICGVNDRATEAGYDLVLSTTDPSRQEQVPYMELCRRRQLDGVILMGMRTDDPYLKEVVESSVPCVLIDVPLVGDKCGHVTLDNERGARMAVEHLIAEGHREIGMINGHAQAFVSLERLNGYRNALKEAGIEYRPEKVYFGDFEEASGREGIRHLLSRFPEMTAVFCASDTMAIGAIRELKDLGRRVPEDISVMGFDDIELASFVTPALSTVSQPVYEFGRKAVDLLIRMFDGEIGTAEVLEPKLEIRESTAPPAL</sequence>
<dbReference type="InterPro" id="IPR010982">
    <property type="entry name" value="Lambda_DNA-bd_dom_sf"/>
</dbReference>
<feature type="domain" description="HTH lacI-type" evidence="4">
    <location>
        <begin position="3"/>
        <end position="57"/>
    </location>
</feature>
<name>A0A1I2SXD5_9BACL</name>
<dbReference type="InterPro" id="IPR001387">
    <property type="entry name" value="Cro/C1-type_HTH"/>
</dbReference>
<protein>
    <submittedName>
        <fullName evidence="6">Transcriptional regulator, LacI family</fullName>
    </submittedName>
</protein>
<gene>
    <name evidence="6" type="ORF">SAMN04488025_1479</name>
</gene>
<dbReference type="SMART" id="SM00354">
    <property type="entry name" value="HTH_LACI"/>
    <property type="match status" value="1"/>
</dbReference>
<evidence type="ECO:0000259" key="5">
    <source>
        <dbReference type="PROSITE" id="PS50943"/>
    </source>
</evidence>
<reference evidence="7" key="1">
    <citation type="submission" date="2016-10" db="EMBL/GenBank/DDBJ databases">
        <authorList>
            <person name="Varghese N."/>
            <person name="Submissions S."/>
        </authorList>
    </citation>
    <scope>NUCLEOTIDE SEQUENCE [LARGE SCALE GENOMIC DNA]</scope>
    <source>
        <strain evidence="7">DSM 44945</strain>
    </source>
</reference>